<dbReference type="Pfam" id="PF26607">
    <property type="entry name" value="DUF8189"/>
    <property type="match status" value="2"/>
</dbReference>
<reference evidence="2 3" key="1">
    <citation type="submission" date="2020-08" db="EMBL/GenBank/DDBJ databases">
        <title>Sequencing the genomes of 1000 actinobacteria strains.</title>
        <authorList>
            <person name="Klenk H.-P."/>
        </authorList>
    </citation>
    <scope>NUCLEOTIDE SEQUENCE [LARGE SCALE GENOMIC DNA]</scope>
    <source>
        <strain evidence="2 3">DSM 44786</strain>
    </source>
</reference>
<name>A0A7W7WFW7_9ACTN</name>
<dbReference type="AlphaFoldDB" id="A0A7W7WFW7"/>
<protein>
    <recommendedName>
        <fullName evidence="1">Peptidase S1 domain-containing protein</fullName>
    </recommendedName>
</protein>
<dbReference type="SUPFAM" id="SSF89372">
    <property type="entry name" value="Fucose-specific lectin"/>
    <property type="match status" value="1"/>
</dbReference>
<sequence>MAGSVSASAAEATLPPAVEGFSYPDAAKILAESHVTLKSGDGNIRLADCTSTDNLIEVFSRTFDTGSVKVCFKVTGPTGYLALELPKVYSVKGDDHAVKATLNTGGSVSSVDIRKNLYTPVGEGTSADGTTLLELNATDGPAASATTSEYPAVGAVVIGQPGRAGSRACTATLVDPYWVLSTAGCFTDTPATLAAGAPATKSTVTIGGKTVDLVELVPRTDRDLVMARLAVPAAGVTPMPVAATAPVGGQEFTVAGYGRTKVEWVPGKLHTATFTVGAVAATGLDLAAKAPADTICQGDAGGPAIRRTGTGYELAAVNSRAWQGGCLGTSASETRTGASGTRVDDIAQWITRTASSTPSGTVTKGSPFTIVDPADKHLVTYLRDSDNHLWSVDPQGEGWRNWGAYAAADPVAVVNPANNHVIVYVNGPDNRLWSFDERASENQRWIEFTKTSSNTVLAPNAVPSTVVDPADGHLVTYVRDTANHLWSVDPQAEGWVDFGAMAATDPTAIAANGHVIVYVNGPNNLLYSVDQRGNGWTTFIKTPSGTVLAPNAVPHTVIDPADGHLVTYVRDTANHLWSVDPQAEGWVDFGAMAATDPTTVAGPSGQRHLITYVNGPDNRLFMVDPLGAGWTQFTKTPDDTVLAADAVPQTIVDPADNHLVTFVRDTRNALWAVDPQGEGWTKYHGGPSAP</sequence>
<proteinExistence type="predicted"/>
<dbReference type="RefSeq" id="WP_184911050.1">
    <property type="nucleotide sequence ID" value="NZ_JACHJR010000001.1"/>
</dbReference>
<dbReference type="GO" id="GO:0006508">
    <property type="term" value="P:proteolysis"/>
    <property type="evidence" value="ECO:0007669"/>
    <property type="project" value="InterPro"/>
</dbReference>
<dbReference type="Proteomes" id="UP000573327">
    <property type="component" value="Unassembled WGS sequence"/>
</dbReference>
<dbReference type="EMBL" id="JACHJR010000001">
    <property type="protein sequence ID" value="MBB4944834.1"/>
    <property type="molecule type" value="Genomic_DNA"/>
</dbReference>
<dbReference type="SUPFAM" id="SSF50494">
    <property type="entry name" value="Trypsin-like serine proteases"/>
    <property type="match status" value="1"/>
</dbReference>
<dbReference type="PRINTS" id="PR00722">
    <property type="entry name" value="CHYMOTRYPSIN"/>
</dbReference>
<keyword evidence="3" id="KW-1185">Reference proteome</keyword>
<feature type="domain" description="Peptidase S1" evidence="1">
    <location>
        <begin position="137"/>
        <end position="355"/>
    </location>
</feature>
<dbReference type="Gene3D" id="2.40.10.10">
    <property type="entry name" value="Trypsin-like serine proteases"/>
    <property type="match status" value="1"/>
</dbReference>
<dbReference type="Pfam" id="PF00089">
    <property type="entry name" value="Trypsin"/>
    <property type="match status" value="1"/>
</dbReference>
<dbReference type="PROSITE" id="PS50240">
    <property type="entry name" value="TRYPSIN_DOM"/>
    <property type="match status" value="1"/>
</dbReference>
<dbReference type="InterPro" id="IPR058502">
    <property type="entry name" value="PLL-like_beta-prop"/>
</dbReference>
<gene>
    <name evidence="2" type="ORF">F4556_000369</name>
</gene>
<dbReference type="InterPro" id="IPR043504">
    <property type="entry name" value="Peptidase_S1_PA_chymotrypsin"/>
</dbReference>
<evidence type="ECO:0000313" key="2">
    <source>
        <dbReference type="EMBL" id="MBB4944834.1"/>
    </source>
</evidence>
<dbReference type="Gene3D" id="2.120.10.70">
    <property type="entry name" value="Fucose-specific lectin"/>
    <property type="match status" value="1"/>
</dbReference>
<dbReference type="InterPro" id="IPR001254">
    <property type="entry name" value="Trypsin_dom"/>
</dbReference>
<evidence type="ECO:0000259" key="1">
    <source>
        <dbReference type="PROSITE" id="PS50240"/>
    </source>
</evidence>
<evidence type="ECO:0000313" key="3">
    <source>
        <dbReference type="Proteomes" id="UP000573327"/>
    </source>
</evidence>
<organism evidence="2 3">
    <name type="scientific">Kitasatospora gansuensis</name>
    <dbReference type="NCBI Taxonomy" id="258050"/>
    <lineage>
        <taxon>Bacteria</taxon>
        <taxon>Bacillati</taxon>
        <taxon>Actinomycetota</taxon>
        <taxon>Actinomycetes</taxon>
        <taxon>Kitasatosporales</taxon>
        <taxon>Streptomycetaceae</taxon>
        <taxon>Kitasatospora</taxon>
    </lineage>
</organism>
<accession>A0A7W7WFW7</accession>
<dbReference type="SMART" id="SM00020">
    <property type="entry name" value="Tryp_SPc"/>
    <property type="match status" value="1"/>
</dbReference>
<dbReference type="GO" id="GO:0004252">
    <property type="term" value="F:serine-type endopeptidase activity"/>
    <property type="evidence" value="ECO:0007669"/>
    <property type="project" value="InterPro"/>
</dbReference>
<comment type="caution">
    <text evidence="2">The sequence shown here is derived from an EMBL/GenBank/DDBJ whole genome shotgun (WGS) entry which is preliminary data.</text>
</comment>
<dbReference type="InterPro" id="IPR001314">
    <property type="entry name" value="Peptidase_S1A"/>
</dbReference>
<dbReference type="InterPro" id="IPR009003">
    <property type="entry name" value="Peptidase_S1_PA"/>
</dbReference>